<evidence type="ECO:0000313" key="2">
    <source>
        <dbReference type="Proteomes" id="UP000266482"/>
    </source>
</evidence>
<protein>
    <recommendedName>
        <fullName evidence="3">Bactofilin</fullName>
    </recommendedName>
</protein>
<dbReference type="EMBL" id="QXQA01000001">
    <property type="protein sequence ID" value="RIX60218.1"/>
    <property type="molecule type" value="Genomic_DNA"/>
</dbReference>
<sequence>MVEALPNVRLVGDSETIGGRFGRLRITGDAKFAGDVTCDLFALTGTAQVSGGLAMKSMSFTGDVKVEGPLHGGNLKGTGELLLKSGFRGEELRLLGSLTASEAVEAERISLRGALQSPGLVNADELTIRMHGPSRAKEIAGGSLTIRRSRGMALKDLIRSSHRSELMAELIEGDDLYIEYVRADVVRGNKISLGPGCVIGRVEYRHTIQKHAKAKTGTEVRV</sequence>
<name>A0A3A1VH20_9BACL</name>
<dbReference type="AlphaFoldDB" id="A0A3A1VH20"/>
<dbReference type="RefSeq" id="WP_119597593.1">
    <property type="nucleotide sequence ID" value="NZ_QXQA01000001.1"/>
</dbReference>
<proteinExistence type="predicted"/>
<evidence type="ECO:0000313" key="1">
    <source>
        <dbReference type="EMBL" id="RIX60218.1"/>
    </source>
</evidence>
<accession>A0A3A1VH20</accession>
<evidence type="ECO:0008006" key="3">
    <source>
        <dbReference type="Google" id="ProtNLM"/>
    </source>
</evidence>
<organism evidence="1 2">
    <name type="scientific">Paenibacillus nanensis</name>
    <dbReference type="NCBI Taxonomy" id="393251"/>
    <lineage>
        <taxon>Bacteria</taxon>
        <taxon>Bacillati</taxon>
        <taxon>Bacillota</taxon>
        <taxon>Bacilli</taxon>
        <taxon>Bacillales</taxon>
        <taxon>Paenibacillaceae</taxon>
        <taxon>Paenibacillus</taxon>
    </lineage>
</organism>
<dbReference type="Proteomes" id="UP000266482">
    <property type="component" value="Unassembled WGS sequence"/>
</dbReference>
<gene>
    <name evidence="1" type="ORF">D3P08_01165</name>
</gene>
<comment type="caution">
    <text evidence="1">The sequence shown here is derived from an EMBL/GenBank/DDBJ whole genome shotgun (WGS) entry which is preliminary data.</text>
</comment>
<reference evidence="1 2" key="1">
    <citation type="submission" date="2018-09" db="EMBL/GenBank/DDBJ databases">
        <title>Paenibacillus aracenensis nov. sp. isolated from a cave in southern Spain.</title>
        <authorList>
            <person name="Jurado V."/>
            <person name="Gutierrez-Patricio S."/>
            <person name="Gonzalez-Pimentel J.L."/>
            <person name="Miller A.Z."/>
            <person name="Laiz L."/>
            <person name="Saiz-Jimenez C."/>
        </authorList>
    </citation>
    <scope>NUCLEOTIDE SEQUENCE [LARGE SCALE GENOMIC DNA]</scope>
    <source>
        <strain evidence="1 2">DSM 22867</strain>
    </source>
</reference>
<keyword evidence="2" id="KW-1185">Reference proteome</keyword>
<dbReference type="OrthoDB" id="1730007at2"/>